<keyword evidence="2" id="KW-0547">Nucleotide-binding</keyword>
<feature type="region of interest" description="Disordered" evidence="6">
    <location>
        <begin position="169"/>
        <end position="237"/>
    </location>
</feature>
<keyword evidence="5" id="KW-0539">Nucleus</keyword>
<dbReference type="InterPro" id="IPR001650">
    <property type="entry name" value="Helicase_C-like"/>
</dbReference>
<feature type="compositionally biased region" description="Polar residues" evidence="6">
    <location>
        <begin position="169"/>
        <end position="193"/>
    </location>
</feature>
<keyword evidence="10" id="KW-1185">Reference proteome</keyword>
<dbReference type="Pfam" id="PF00176">
    <property type="entry name" value="SNF2-rel_dom"/>
    <property type="match status" value="1"/>
</dbReference>
<reference evidence="9 10" key="1">
    <citation type="journal article" date="2020" name="ISME J.">
        <title>Uncovering the hidden diversity of litter-decomposition mechanisms in mushroom-forming fungi.</title>
        <authorList>
            <person name="Floudas D."/>
            <person name="Bentzer J."/>
            <person name="Ahren D."/>
            <person name="Johansson T."/>
            <person name="Persson P."/>
            <person name="Tunlid A."/>
        </authorList>
    </citation>
    <scope>NUCLEOTIDE SEQUENCE [LARGE SCALE GENOMIC DNA]</scope>
    <source>
        <strain evidence="9 10">CBS 291.85</strain>
    </source>
</reference>
<dbReference type="InterPro" id="IPR014001">
    <property type="entry name" value="Helicase_ATP-bd"/>
</dbReference>
<feature type="compositionally biased region" description="Acidic residues" evidence="6">
    <location>
        <begin position="210"/>
        <end position="224"/>
    </location>
</feature>
<evidence type="ECO:0000259" key="7">
    <source>
        <dbReference type="PROSITE" id="PS51192"/>
    </source>
</evidence>
<dbReference type="InterPro" id="IPR049730">
    <property type="entry name" value="SNF2/RAD54-like_C"/>
</dbReference>
<feature type="compositionally biased region" description="Basic residues" evidence="6">
    <location>
        <begin position="42"/>
        <end position="61"/>
    </location>
</feature>
<evidence type="ECO:0000256" key="4">
    <source>
        <dbReference type="ARBA" id="ARBA00022840"/>
    </source>
</evidence>
<feature type="compositionally biased region" description="Basic residues" evidence="6">
    <location>
        <begin position="927"/>
        <end position="939"/>
    </location>
</feature>
<dbReference type="SUPFAM" id="SSF52540">
    <property type="entry name" value="P-loop containing nucleoside triphosphate hydrolases"/>
    <property type="match status" value="2"/>
</dbReference>
<dbReference type="Gene3D" id="3.40.50.10810">
    <property type="entry name" value="Tandem AAA-ATPase domain"/>
    <property type="match status" value="1"/>
</dbReference>
<proteinExistence type="predicted"/>
<dbReference type="PROSITE" id="PS00690">
    <property type="entry name" value="DEAH_ATP_HELICASE"/>
    <property type="match status" value="1"/>
</dbReference>
<evidence type="ECO:0000313" key="10">
    <source>
        <dbReference type="Proteomes" id="UP000559256"/>
    </source>
</evidence>
<feature type="compositionally biased region" description="Acidic residues" evidence="6">
    <location>
        <begin position="106"/>
        <end position="126"/>
    </location>
</feature>
<comment type="subcellular location">
    <subcellularLocation>
        <location evidence="1">Nucleus</location>
    </subcellularLocation>
</comment>
<evidence type="ECO:0000256" key="3">
    <source>
        <dbReference type="ARBA" id="ARBA00022801"/>
    </source>
</evidence>
<evidence type="ECO:0000256" key="1">
    <source>
        <dbReference type="ARBA" id="ARBA00004123"/>
    </source>
</evidence>
<dbReference type="InterPro" id="IPR050496">
    <property type="entry name" value="SNF2_RAD54_helicase_repair"/>
</dbReference>
<accession>A0A8H5GAV3</accession>
<dbReference type="GO" id="GO:0016787">
    <property type="term" value="F:hydrolase activity"/>
    <property type="evidence" value="ECO:0007669"/>
    <property type="project" value="UniProtKB-KW"/>
</dbReference>
<feature type="region of interest" description="Disordered" evidence="6">
    <location>
        <begin position="927"/>
        <end position="976"/>
    </location>
</feature>
<evidence type="ECO:0000256" key="6">
    <source>
        <dbReference type="SAM" id="MobiDB-lite"/>
    </source>
</evidence>
<dbReference type="GO" id="GO:0005634">
    <property type="term" value="C:nucleus"/>
    <property type="evidence" value="ECO:0007669"/>
    <property type="project" value="UniProtKB-SubCell"/>
</dbReference>
<feature type="domain" description="Helicase C-terminal" evidence="8">
    <location>
        <begin position="653"/>
        <end position="807"/>
    </location>
</feature>
<dbReference type="GO" id="GO:0005524">
    <property type="term" value="F:ATP binding"/>
    <property type="evidence" value="ECO:0007669"/>
    <property type="project" value="InterPro"/>
</dbReference>
<feature type="region of interest" description="Disordered" evidence="6">
    <location>
        <begin position="1"/>
        <end position="155"/>
    </location>
</feature>
<evidence type="ECO:0000313" key="9">
    <source>
        <dbReference type="EMBL" id="KAF5361451.1"/>
    </source>
</evidence>
<evidence type="ECO:0000259" key="8">
    <source>
        <dbReference type="PROSITE" id="PS51194"/>
    </source>
</evidence>
<dbReference type="InterPro" id="IPR027417">
    <property type="entry name" value="P-loop_NTPase"/>
</dbReference>
<dbReference type="OrthoDB" id="413460at2759"/>
<dbReference type="FunFam" id="3.40.50.10810:FF:000019">
    <property type="entry name" value="DNA excision repair protein ERCC-6-like 2 isoform X1"/>
    <property type="match status" value="1"/>
</dbReference>
<dbReference type="InterPro" id="IPR002464">
    <property type="entry name" value="DNA/RNA_helicase_DEAH_CS"/>
</dbReference>
<dbReference type="PROSITE" id="PS51194">
    <property type="entry name" value="HELICASE_CTER"/>
    <property type="match status" value="1"/>
</dbReference>
<dbReference type="PROSITE" id="PS51192">
    <property type="entry name" value="HELICASE_ATP_BIND_1"/>
    <property type="match status" value="1"/>
</dbReference>
<dbReference type="Proteomes" id="UP000559256">
    <property type="component" value="Unassembled WGS sequence"/>
</dbReference>
<gene>
    <name evidence="9" type="ORF">D9758_006267</name>
</gene>
<organism evidence="9 10">
    <name type="scientific">Tetrapyrgos nigripes</name>
    <dbReference type="NCBI Taxonomy" id="182062"/>
    <lineage>
        <taxon>Eukaryota</taxon>
        <taxon>Fungi</taxon>
        <taxon>Dikarya</taxon>
        <taxon>Basidiomycota</taxon>
        <taxon>Agaricomycotina</taxon>
        <taxon>Agaricomycetes</taxon>
        <taxon>Agaricomycetidae</taxon>
        <taxon>Agaricales</taxon>
        <taxon>Marasmiineae</taxon>
        <taxon>Marasmiaceae</taxon>
        <taxon>Tetrapyrgos</taxon>
    </lineage>
</organism>
<evidence type="ECO:0000256" key="2">
    <source>
        <dbReference type="ARBA" id="ARBA00022741"/>
    </source>
</evidence>
<protein>
    <submittedName>
        <fullName evidence="9">Uncharacterized protein</fullName>
    </submittedName>
</protein>
<dbReference type="Pfam" id="PF00271">
    <property type="entry name" value="Helicase_C"/>
    <property type="match status" value="1"/>
</dbReference>
<dbReference type="CDD" id="cd18793">
    <property type="entry name" value="SF2_C_SNF"/>
    <property type="match status" value="1"/>
</dbReference>
<dbReference type="PANTHER" id="PTHR45629:SF7">
    <property type="entry name" value="DNA EXCISION REPAIR PROTEIN ERCC-6-RELATED"/>
    <property type="match status" value="1"/>
</dbReference>
<dbReference type="Gene3D" id="3.40.50.300">
    <property type="entry name" value="P-loop containing nucleotide triphosphate hydrolases"/>
    <property type="match status" value="1"/>
</dbReference>
<dbReference type="PANTHER" id="PTHR45629">
    <property type="entry name" value="SNF2/RAD54 FAMILY MEMBER"/>
    <property type="match status" value="1"/>
</dbReference>
<feature type="domain" description="Helicase ATP-binding" evidence="7">
    <location>
        <begin position="274"/>
        <end position="470"/>
    </location>
</feature>
<dbReference type="AlphaFoldDB" id="A0A8H5GAV3"/>
<keyword evidence="3" id="KW-0378">Hydrolase</keyword>
<name>A0A8H5GAV3_9AGAR</name>
<dbReference type="InterPro" id="IPR000330">
    <property type="entry name" value="SNF2_N"/>
</dbReference>
<keyword evidence="4" id="KW-0067">ATP-binding</keyword>
<dbReference type="SMART" id="SM00487">
    <property type="entry name" value="DEXDc"/>
    <property type="match status" value="1"/>
</dbReference>
<evidence type="ECO:0000256" key="5">
    <source>
        <dbReference type="ARBA" id="ARBA00023242"/>
    </source>
</evidence>
<dbReference type="InterPro" id="IPR038718">
    <property type="entry name" value="SNF2-like_sf"/>
</dbReference>
<dbReference type="EMBL" id="JAACJM010000040">
    <property type="protein sequence ID" value="KAF5361451.1"/>
    <property type="molecule type" value="Genomic_DNA"/>
</dbReference>
<comment type="caution">
    <text evidence="9">The sequence shown here is derived from an EMBL/GenBank/DDBJ whole genome shotgun (WGS) entry which is preliminary data.</text>
</comment>
<feature type="compositionally biased region" description="Basic residues" evidence="6">
    <location>
        <begin position="1"/>
        <end position="10"/>
    </location>
</feature>
<feature type="compositionally biased region" description="Polar residues" evidence="6">
    <location>
        <begin position="944"/>
        <end position="955"/>
    </location>
</feature>
<sequence>MSKTQKKSAYSKRNEASIPAPILELDSDPDFNGGEYTYEIKKKGKKAQKRKPQQTKGRKRKREESDDSDYDEPERTTKTLRGPQIEVYPNLLAKYFGRSMIPTQADDGEEGDDEMEVDDDDDDDEPIAGSDGVESKQTSNAQSAAAEDSVTGDDSIKTITCSYLNYTPVESDSAPQVNDNSVTQPSSDTSVTEPETDEENWRTVKKAPQNDEDSVTESESDPEDFLPTKPGFPLSPGQKPLRSMILDEVLNIRVPGSINTYLRDYQREGVKFFYERYKEGRGSLLGDDMGLVRKTIQIISFLSAIMKKTGTSSDENRRHDKVSQLMDGKDWKKNRSLPPANEFWPTCLIIAPSSVVGNWEREFDTWGYFEIGCYIGPRQEREVVLKDFRYGRLDVVITSFDLAARDIEQLCDLHWSCIIIDEVHRIKNDKSKGAQAFSKFTCLRRYGLTGTAIQNSYDELWAIANWTTPGLLGRGKEWKQFVSKPLRVGQSSKASEDQRSKHIASTLQKDILPVFFLRRTKDLIKDQLPQKIDQIVFCPLAKKQRSAYKRILQIPEVLELIAKDDPCECGSGKKRKKCCSPWRKDIDGAALLRYMSILLQLSNHLALILPGAPTDTDEQHERYRALARDIFPKGPPVYGTAVLAPDFCGKWTVLDSLLHEWRQDRSNKVLIFSKSVKLLNMLEFHIQKSFRNVRLDGATPQHQRMALVDKFQTDPEVFIFLISTLAGGTGLNLTSANKVVVFDPHWNPAHDLQAMDRAFRIGQTRDVHVFRLLGAGALEELIYARQIYKQQQMAIGYNASFQTRYFEGVQNDPTRKGELFGIQNILKLHEGMATKEAIEKAQTSELTWALSNMTASSSYKGDQLAEPDSKSGDDMLGLQALMFDDDVPQAENERESEVYKVLNSMYTHRNDALIAPSRVEAERAKAIRLKNKGPPRQRARKSDNAANTSISSEPNESPHVWPPVRSHHKRKKPDPEQLMRARLRALIKLRRIKSEADLPRVAQEFAQHSPKEQEEMIGILDGVMKGLEDEGSEMEMDEDEN</sequence>
<dbReference type="SMART" id="SM00490">
    <property type="entry name" value="HELICc"/>
    <property type="match status" value="1"/>
</dbReference>